<keyword evidence="1" id="KW-0732">Signal</keyword>
<organism evidence="2 3">
    <name type="scientific">Caenorhabditis elegans</name>
    <dbReference type="NCBI Taxonomy" id="6239"/>
    <lineage>
        <taxon>Eukaryota</taxon>
        <taxon>Metazoa</taxon>
        <taxon>Ecdysozoa</taxon>
        <taxon>Nematoda</taxon>
        <taxon>Chromadorea</taxon>
        <taxon>Rhabditida</taxon>
        <taxon>Rhabditina</taxon>
        <taxon>Rhabditomorpha</taxon>
        <taxon>Rhabditoidea</taxon>
        <taxon>Rhabditidae</taxon>
        <taxon>Peloderinae</taxon>
        <taxon>Caenorhabditis</taxon>
    </lineage>
</organism>
<dbReference type="ExpressionAtlas" id="Q95ZU4">
    <property type="expression patterns" value="baseline and differential"/>
</dbReference>
<keyword evidence="3" id="KW-1185">Reference proteome</keyword>
<protein>
    <submittedName>
        <fullName evidence="2">FMRF-Like Peptide</fullName>
    </submittedName>
</protein>
<evidence type="ECO:0000313" key="4">
    <source>
        <dbReference type="WormBase" id="F32H5.3b"/>
    </source>
</evidence>
<accession>Q95ZU4</accession>
<gene>
    <name evidence="2" type="ORF">CELE_F32H5.3</name>
    <name evidence="2 4" type="ORF">F32H5.3</name>
</gene>
<feature type="signal peptide" evidence="1">
    <location>
        <begin position="1"/>
        <end position="20"/>
    </location>
</feature>
<dbReference type="GeneID" id="179816"/>
<evidence type="ECO:0007829" key="5">
    <source>
        <dbReference type="PeptideAtlas" id="Q95ZU4"/>
    </source>
</evidence>
<evidence type="ECO:0000313" key="2">
    <source>
        <dbReference type="EMBL" id="CAC42293.1"/>
    </source>
</evidence>
<dbReference type="EMBL" id="BX284605">
    <property type="protein sequence ID" value="CAC42293.1"/>
    <property type="molecule type" value="Genomic_DNA"/>
</dbReference>
<name>Q95ZU4_CAEEL</name>
<feature type="chain" id="PRO_5004322306" evidence="1">
    <location>
        <begin position="21"/>
        <end position="96"/>
    </location>
</feature>
<dbReference type="UCSC" id="F32H5.3a">
    <property type="organism name" value="c. elegans"/>
</dbReference>
<dbReference type="PeptideAtlas" id="Q95ZU4"/>
<reference evidence="2 3" key="1">
    <citation type="journal article" date="1998" name="Science">
        <title>Genome sequence of the nematode C. elegans: a platform for investigating biology.</title>
        <authorList>
            <consortium name="The C. elegans sequencing consortium"/>
            <person name="Sulson J.E."/>
            <person name="Waterston R."/>
        </authorList>
    </citation>
    <scope>NUCLEOTIDE SEQUENCE [LARGE SCALE GENOMIC DNA]</scope>
    <source>
        <strain evidence="2 3">Bristol N2</strain>
    </source>
</reference>
<dbReference type="Bgee" id="WBGene00009349">
    <property type="expression patterns" value="Expressed in larva and 2 other cell types or tissues"/>
</dbReference>
<dbReference type="WormBase" id="F32H5.3b">
    <property type="protein sequence ID" value="CE09887"/>
    <property type="gene ID" value="WBGene00009349"/>
</dbReference>
<dbReference type="RefSeq" id="NP_506312.1">
    <property type="nucleotide sequence ID" value="NM_073911.3"/>
</dbReference>
<proteinExistence type="evidence at protein level"/>
<evidence type="ECO:0000313" key="3">
    <source>
        <dbReference type="Proteomes" id="UP000001940"/>
    </source>
</evidence>
<dbReference type="OrthoDB" id="5863154at2759"/>
<keyword evidence="5" id="KW-1267">Proteomics identification</keyword>
<dbReference type="HOGENOM" id="CLU_2361630_0_0_1"/>
<evidence type="ECO:0000256" key="1">
    <source>
        <dbReference type="SAM" id="SignalP"/>
    </source>
</evidence>
<dbReference type="AGR" id="WB:WBGene00009349"/>
<sequence>MVSITYILLISTVTVLTVSAAPIVTEQKDIAEFSNSNKDANVFLPFRELPERLIDDFNSKELDEGRDLPSESDIFYFFGKTPVLTEVIDARKRGGF</sequence>
<dbReference type="CTD" id="179816"/>
<dbReference type="Proteomes" id="UP000001940">
    <property type="component" value="Chromosome V"/>
</dbReference>
<dbReference type="AlphaFoldDB" id="Q95ZU4"/>